<dbReference type="InterPro" id="IPR024998">
    <property type="entry name" value="DUF3906"/>
</dbReference>
<gene>
    <name evidence="1" type="ORF">JOC27_002200</name>
</gene>
<evidence type="ECO:0008006" key="3">
    <source>
        <dbReference type="Google" id="ProtNLM"/>
    </source>
</evidence>
<name>A0ABS2QAI8_9BACL</name>
<dbReference type="EMBL" id="JAFBEV010000022">
    <property type="protein sequence ID" value="MBM7658738.1"/>
    <property type="molecule type" value="Genomic_DNA"/>
</dbReference>
<evidence type="ECO:0000313" key="1">
    <source>
        <dbReference type="EMBL" id="MBM7658738.1"/>
    </source>
</evidence>
<evidence type="ECO:0000313" key="2">
    <source>
        <dbReference type="Proteomes" id="UP000823201"/>
    </source>
</evidence>
<keyword evidence="2" id="KW-1185">Reference proteome</keyword>
<sequence length="72" mass="8351">MNLYRFILTTNAQDFSAVAVAENEDQAFQIIEREIQHHFLKKIRARDLALVEKKQIGAKGAGYLLSPRRDYE</sequence>
<accession>A0ABS2QAI8</accession>
<dbReference type="RefSeq" id="WP_205007293.1">
    <property type="nucleotide sequence ID" value="NZ_CBCRXA010000007.1"/>
</dbReference>
<reference evidence="1 2" key="1">
    <citation type="submission" date="2021-01" db="EMBL/GenBank/DDBJ databases">
        <title>Genomic Encyclopedia of Type Strains, Phase IV (KMG-IV): sequencing the most valuable type-strain genomes for metagenomic binning, comparative biology and taxonomic classification.</title>
        <authorList>
            <person name="Goeker M."/>
        </authorList>
    </citation>
    <scope>NUCLEOTIDE SEQUENCE [LARGE SCALE GENOMIC DNA]</scope>
    <source>
        <strain evidence="1 2">DSM 100968</strain>
    </source>
</reference>
<comment type="caution">
    <text evidence="1">The sequence shown here is derived from an EMBL/GenBank/DDBJ whole genome shotgun (WGS) entry which is preliminary data.</text>
</comment>
<dbReference type="Proteomes" id="UP000823201">
    <property type="component" value="Unassembled WGS sequence"/>
</dbReference>
<organism evidence="1 2">
    <name type="scientific">Sporolactobacillus spathodeae</name>
    <dbReference type="NCBI Taxonomy" id="1465502"/>
    <lineage>
        <taxon>Bacteria</taxon>
        <taxon>Bacillati</taxon>
        <taxon>Bacillota</taxon>
        <taxon>Bacilli</taxon>
        <taxon>Bacillales</taxon>
        <taxon>Sporolactobacillaceae</taxon>
        <taxon>Sporolactobacillus</taxon>
    </lineage>
</organism>
<dbReference type="Pfam" id="PF13046">
    <property type="entry name" value="DUF3906"/>
    <property type="match status" value="1"/>
</dbReference>
<protein>
    <recommendedName>
        <fullName evidence="3">DUF3906 family protein</fullName>
    </recommendedName>
</protein>
<proteinExistence type="predicted"/>